<reference evidence="6 7" key="2">
    <citation type="submission" date="2013-04" db="EMBL/GenBank/DDBJ databases">
        <title>The Genome Sequence of Bilophila wadsworthia 3_1_6.</title>
        <authorList>
            <consortium name="The Broad Institute Genomics Platform"/>
            <person name="Earl A."/>
            <person name="Ward D."/>
            <person name="Feldgarden M."/>
            <person name="Gevers D."/>
            <person name="Sibley C."/>
            <person name="Strauss J."/>
            <person name="Allen-Vercoe E."/>
            <person name="Walker B."/>
            <person name="Young S."/>
            <person name="Zeng Q."/>
            <person name="Gargeya S."/>
            <person name="Fitzgerald M."/>
            <person name="Haas B."/>
            <person name="Abouelleil A."/>
            <person name="Allen A.W."/>
            <person name="Alvarado L."/>
            <person name="Arachchi H.M."/>
            <person name="Berlin A.M."/>
            <person name="Chapman S.B."/>
            <person name="Gainer-Dewar J."/>
            <person name="Goldberg J."/>
            <person name="Griggs A."/>
            <person name="Gujja S."/>
            <person name="Hansen M."/>
            <person name="Howarth C."/>
            <person name="Imamovic A."/>
            <person name="Ireland A."/>
            <person name="Larimer J."/>
            <person name="McCowan C."/>
            <person name="Murphy C."/>
            <person name="Pearson M."/>
            <person name="Poon T.W."/>
            <person name="Priest M."/>
            <person name="Roberts A."/>
            <person name="Saif S."/>
            <person name="Shea T."/>
            <person name="Sisk P."/>
            <person name="Sykes S."/>
            <person name="Wortman J."/>
            <person name="Nusbaum C."/>
            <person name="Birren B."/>
        </authorList>
    </citation>
    <scope>NUCLEOTIDE SEQUENCE [LARGE SCALE GENOMIC DNA]</scope>
    <source>
        <strain evidence="6 7">3_1_6</strain>
    </source>
</reference>
<dbReference type="HOGENOM" id="CLU_062618_5_5_7"/>
<dbReference type="InterPro" id="IPR029016">
    <property type="entry name" value="GAF-like_dom_sf"/>
</dbReference>
<feature type="domain" description="IclR-ED" evidence="5">
    <location>
        <begin position="72"/>
        <end position="254"/>
    </location>
</feature>
<dbReference type="GO" id="GO:0003700">
    <property type="term" value="F:DNA-binding transcription factor activity"/>
    <property type="evidence" value="ECO:0007669"/>
    <property type="project" value="TreeGrafter"/>
</dbReference>
<comment type="caution">
    <text evidence="6">The sequence shown here is derived from an EMBL/GenBank/DDBJ whole genome shotgun (WGS) entry which is preliminary data.</text>
</comment>
<evidence type="ECO:0008006" key="8">
    <source>
        <dbReference type="Google" id="ProtNLM"/>
    </source>
</evidence>
<keyword evidence="1" id="KW-0805">Transcription regulation</keyword>
<dbReference type="OrthoDB" id="5416964at2"/>
<dbReference type="InterPro" id="IPR036390">
    <property type="entry name" value="WH_DNA-bd_sf"/>
</dbReference>
<dbReference type="Pfam" id="PF01614">
    <property type="entry name" value="IclR_C"/>
    <property type="match status" value="1"/>
</dbReference>
<dbReference type="PROSITE" id="PS51078">
    <property type="entry name" value="ICLR_ED"/>
    <property type="match status" value="1"/>
</dbReference>
<name>E5YBL7_BILW3</name>
<dbReference type="GO" id="GO:0045892">
    <property type="term" value="P:negative regulation of DNA-templated transcription"/>
    <property type="evidence" value="ECO:0007669"/>
    <property type="project" value="TreeGrafter"/>
</dbReference>
<proteinExistence type="predicted"/>
<dbReference type="Gene3D" id="1.10.10.10">
    <property type="entry name" value="Winged helix-like DNA-binding domain superfamily/Winged helix DNA-binding domain"/>
    <property type="match status" value="1"/>
</dbReference>
<organism evidence="6 7">
    <name type="scientific">Bilophila wadsworthia (strain 3_1_6)</name>
    <dbReference type="NCBI Taxonomy" id="563192"/>
    <lineage>
        <taxon>Bacteria</taxon>
        <taxon>Pseudomonadati</taxon>
        <taxon>Thermodesulfobacteriota</taxon>
        <taxon>Desulfovibrionia</taxon>
        <taxon>Desulfovibrionales</taxon>
        <taxon>Desulfovibrionaceae</taxon>
        <taxon>Bilophila</taxon>
    </lineage>
</organism>
<evidence type="ECO:0000256" key="3">
    <source>
        <dbReference type="ARBA" id="ARBA00023163"/>
    </source>
</evidence>
<evidence type="ECO:0000313" key="7">
    <source>
        <dbReference type="Proteomes" id="UP000006034"/>
    </source>
</evidence>
<sequence length="273" mass="30104">MALADKYYTIGVLGKSFGVIELMAHQAKWELRDLAKASGLPKGTLQRILLTLCELGFVSQDGKGGAYSLTLKFFKLGQRIASNNSLVEKARPACRQLMEKVNETVNLCVAQNFDMVVMAQQVSWQILRLDSIIGSSFPIYPSASGKVHCAFLEESELLKFLNELREARPELTTDDINRFCTELAAIRREGVGFDCEEIFTGVRCVAAPIFDYTGNLVATIGCSVPTVRITEESSALLIREVIQTAAAISMSIGAPRREFMPTTRTMLHCPVRG</sequence>
<reference evidence="6 7" key="1">
    <citation type="submission" date="2010-10" db="EMBL/GenBank/DDBJ databases">
        <authorList>
            <consortium name="The Broad Institute Genome Sequencing Platform"/>
            <person name="Ward D."/>
            <person name="Earl A."/>
            <person name="Feldgarden M."/>
            <person name="Young S.K."/>
            <person name="Gargeya S."/>
            <person name="Zeng Q."/>
            <person name="Alvarado L."/>
            <person name="Berlin A."/>
            <person name="Bochicchio J."/>
            <person name="Chapman S.B."/>
            <person name="Chen Z."/>
            <person name="Freedman E."/>
            <person name="Gellesch M."/>
            <person name="Goldberg J."/>
            <person name="Griggs A."/>
            <person name="Gujja S."/>
            <person name="Heilman E."/>
            <person name="Heiman D."/>
            <person name="Howarth C."/>
            <person name="Mehta T."/>
            <person name="Neiman D."/>
            <person name="Pearson M."/>
            <person name="Roberts A."/>
            <person name="Saif S."/>
            <person name="Shea T."/>
            <person name="Shenoy N."/>
            <person name="Sisk P."/>
            <person name="Stolte C."/>
            <person name="Sykes S."/>
            <person name="White J."/>
            <person name="Yandava C."/>
            <person name="Allen-Vercoe E."/>
            <person name="Sibley C."/>
            <person name="Ambrose C.E."/>
            <person name="Strauss J."/>
            <person name="Daigneault M."/>
            <person name="Haas B."/>
            <person name="Nusbaum C."/>
            <person name="Birren B."/>
        </authorList>
    </citation>
    <scope>NUCLEOTIDE SEQUENCE [LARGE SCALE GENOMIC DNA]</scope>
    <source>
        <strain evidence="6 7">3_1_6</strain>
    </source>
</reference>
<keyword evidence="2" id="KW-0238">DNA-binding</keyword>
<dbReference type="STRING" id="563192.HMPREF0179_03590"/>
<keyword evidence="7" id="KW-1185">Reference proteome</keyword>
<dbReference type="eggNOG" id="COG1414">
    <property type="taxonomic scope" value="Bacteria"/>
</dbReference>
<keyword evidence="3" id="KW-0804">Transcription</keyword>
<dbReference type="SMART" id="SM00346">
    <property type="entry name" value="HTH_ICLR"/>
    <property type="match status" value="1"/>
</dbReference>
<dbReference type="EMBL" id="ADCP02000001">
    <property type="protein sequence ID" value="EFV42598.1"/>
    <property type="molecule type" value="Genomic_DNA"/>
</dbReference>
<protein>
    <recommendedName>
        <fullName evidence="8">IclR family transcriptional regulator, acetate operon repressor</fullName>
    </recommendedName>
</protein>
<evidence type="ECO:0000259" key="4">
    <source>
        <dbReference type="PROSITE" id="PS51077"/>
    </source>
</evidence>
<evidence type="ECO:0000259" key="5">
    <source>
        <dbReference type="PROSITE" id="PS51078"/>
    </source>
</evidence>
<dbReference type="Gene3D" id="3.30.450.40">
    <property type="match status" value="1"/>
</dbReference>
<evidence type="ECO:0000313" key="6">
    <source>
        <dbReference type="EMBL" id="EFV42598.1"/>
    </source>
</evidence>
<accession>E5YBL7</accession>
<dbReference type="GO" id="GO:0003677">
    <property type="term" value="F:DNA binding"/>
    <property type="evidence" value="ECO:0007669"/>
    <property type="project" value="UniProtKB-KW"/>
</dbReference>
<dbReference type="PROSITE" id="PS51077">
    <property type="entry name" value="HTH_ICLR"/>
    <property type="match status" value="1"/>
</dbReference>
<gene>
    <name evidence="6" type="ORF">HMPREF0179_03590</name>
</gene>
<dbReference type="SUPFAM" id="SSF46785">
    <property type="entry name" value="Winged helix' DNA-binding domain"/>
    <property type="match status" value="1"/>
</dbReference>
<dbReference type="InterPro" id="IPR014757">
    <property type="entry name" value="Tscrpt_reg_IclR_C"/>
</dbReference>
<dbReference type="Pfam" id="PF09339">
    <property type="entry name" value="HTH_IclR"/>
    <property type="match status" value="1"/>
</dbReference>
<dbReference type="AlphaFoldDB" id="E5YBL7"/>
<dbReference type="Proteomes" id="UP000006034">
    <property type="component" value="Unassembled WGS sequence"/>
</dbReference>
<dbReference type="GeneID" id="78084408"/>
<evidence type="ECO:0000256" key="1">
    <source>
        <dbReference type="ARBA" id="ARBA00023015"/>
    </source>
</evidence>
<dbReference type="InterPro" id="IPR036388">
    <property type="entry name" value="WH-like_DNA-bd_sf"/>
</dbReference>
<dbReference type="PANTHER" id="PTHR30136:SF7">
    <property type="entry name" value="HTH-TYPE TRANSCRIPTIONAL REGULATOR KDGR-RELATED"/>
    <property type="match status" value="1"/>
</dbReference>
<dbReference type="SUPFAM" id="SSF55781">
    <property type="entry name" value="GAF domain-like"/>
    <property type="match status" value="1"/>
</dbReference>
<feature type="domain" description="HTH iclR-type" evidence="4">
    <location>
        <begin position="10"/>
        <end position="71"/>
    </location>
</feature>
<dbReference type="RefSeq" id="WP_005030618.1">
    <property type="nucleotide sequence ID" value="NZ_KE150238.1"/>
</dbReference>
<dbReference type="PANTHER" id="PTHR30136">
    <property type="entry name" value="HELIX-TURN-HELIX TRANSCRIPTIONAL REGULATOR, ICLR FAMILY"/>
    <property type="match status" value="1"/>
</dbReference>
<dbReference type="InterPro" id="IPR050707">
    <property type="entry name" value="HTH_MetabolicPath_Reg"/>
</dbReference>
<dbReference type="InterPro" id="IPR005471">
    <property type="entry name" value="Tscrpt_reg_IclR_N"/>
</dbReference>
<evidence type="ECO:0000256" key="2">
    <source>
        <dbReference type="ARBA" id="ARBA00023125"/>
    </source>
</evidence>